<dbReference type="PANTHER" id="PTHR31118:SF32">
    <property type="entry name" value="KYNURENINE FORMAMIDASE"/>
    <property type="match status" value="1"/>
</dbReference>
<comment type="similarity">
    <text evidence="9">Belongs to the Cyclase 1 superfamily. KynB family.</text>
</comment>
<keyword evidence="4 9" id="KW-0378">Hydrolase</keyword>
<evidence type="ECO:0000256" key="4">
    <source>
        <dbReference type="ARBA" id="ARBA00022801"/>
    </source>
</evidence>
<gene>
    <name evidence="9 10" type="primary">kynB</name>
    <name evidence="10" type="ORF">HHL15_21245</name>
</gene>
<dbReference type="GO" id="GO:0004061">
    <property type="term" value="F:arylformamidase activity"/>
    <property type="evidence" value="ECO:0007669"/>
    <property type="project" value="UniProtKB-UniRule"/>
</dbReference>
<dbReference type="AlphaFoldDB" id="A0A848GD22"/>
<evidence type="ECO:0000313" key="11">
    <source>
        <dbReference type="Proteomes" id="UP000580043"/>
    </source>
</evidence>
<accession>A0A848GD22</accession>
<dbReference type="GO" id="GO:0008270">
    <property type="term" value="F:zinc ion binding"/>
    <property type="evidence" value="ECO:0007669"/>
    <property type="project" value="UniProtKB-UniRule"/>
</dbReference>
<dbReference type="PANTHER" id="PTHR31118">
    <property type="entry name" value="CYCLASE-LIKE PROTEIN 2"/>
    <property type="match status" value="1"/>
</dbReference>
<name>A0A848GD22_9RHOO</name>
<dbReference type="Pfam" id="PF04199">
    <property type="entry name" value="Cyclase"/>
    <property type="match status" value="1"/>
</dbReference>
<feature type="binding site" evidence="9">
    <location>
        <position position="16"/>
    </location>
    <ligand>
        <name>substrate</name>
    </ligand>
</feature>
<dbReference type="Proteomes" id="UP000580043">
    <property type="component" value="Unassembled WGS sequence"/>
</dbReference>
<dbReference type="NCBIfam" id="TIGR03035">
    <property type="entry name" value="trp_arylform"/>
    <property type="match status" value="1"/>
</dbReference>
<feature type="active site" description="Proton donor/acceptor" evidence="9">
    <location>
        <position position="56"/>
    </location>
</feature>
<feature type="binding site" evidence="9">
    <location>
        <position position="173"/>
    </location>
    <ligand>
        <name>Zn(2+)</name>
        <dbReference type="ChEBI" id="CHEBI:29105"/>
        <label>2</label>
    </ligand>
</feature>
<evidence type="ECO:0000313" key="10">
    <source>
        <dbReference type="EMBL" id="NML28293.1"/>
    </source>
</evidence>
<keyword evidence="6 9" id="KW-0823">Tryptophan catabolism</keyword>
<feature type="binding site" evidence="9">
    <location>
        <position position="50"/>
    </location>
    <ligand>
        <name>Zn(2+)</name>
        <dbReference type="ChEBI" id="CHEBI:29105"/>
        <label>1</label>
    </ligand>
</feature>
<comment type="caution">
    <text evidence="10">The sequence shown here is derived from an EMBL/GenBank/DDBJ whole genome shotgun (WGS) entry which is preliminary data.</text>
</comment>
<comment type="subunit">
    <text evidence="2 9">Homodimer.</text>
</comment>
<dbReference type="FunFam" id="3.50.30.50:FF:000001">
    <property type="entry name" value="Kynurenine formamidase"/>
    <property type="match status" value="1"/>
</dbReference>
<proteinExistence type="inferred from homology"/>
<reference evidence="10 11" key="1">
    <citation type="submission" date="2020-04" db="EMBL/GenBank/DDBJ databases">
        <title>Zoogloea sp. G-4-1-14 isolated from soil.</title>
        <authorList>
            <person name="Dahal R.H."/>
        </authorList>
    </citation>
    <scope>NUCLEOTIDE SEQUENCE [LARGE SCALE GENOMIC DNA]</scope>
    <source>
        <strain evidence="10 11">G-4-1-14</strain>
    </source>
</reference>
<protein>
    <recommendedName>
        <fullName evidence="9">Kynurenine formamidase</fullName>
        <shortName evidence="9">KFA</shortName>
        <shortName evidence="9">KFase</shortName>
        <ecNumber evidence="9">3.5.1.9</ecNumber>
    </recommendedName>
    <alternativeName>
        <fullName evidence="9">Arylformamidase</fullName>
    </alternativeName>
    <alternativeName>
        <fullName evidence="9">N-formylkynurenine formamidase</fullName>
        <shortName evidence="9">FKF</shortName>
    </alternativeName>
</protein>
<evidence type="ECO:0000256" key="6">
    <source>
        <dbReference type="ARBA" id="ARBA00023079"/>
    </source>
</evidence>
<dbReference type="GO" id="GO:0004328">
    <property type="term" value="F:formamidase activity"/>
    <property type="evidence" value="ECO:0007669"/>
    <property type="project" value="InterPro"/>
</dbReference>
<comment type="pathway">
    <text evidence="8 9">Amino-acid degradation; L-tryptophan degradation via kynurenine pathway; L-kynurenine from L-tryptophan: step 2/2.</text>
</comment>
<dbReference type="Gene3D" id="3.50.30.50">
    <property type="entry name" value="Putative cyclase"/>
    <property type="match status" value="1"/>
</dbReference>
<feature type="binding site" evidence="9">
    <location>
        <position position="52"/>
    </location>
    <ligand>
        <name>Zn(2+)</name>
        <dbReference type="ChEBI" id="CHEBI:29105"/>
        <label>1</label>
    </ligand>
</feature>
<sequence length="210" mass="22461">MLYDISPPLHTGMPVWPGDTPFQAYRVWRLEHSCPVNVSRIALSTHAGAHADAPLHYLAGGMAIGDTPLEPYLGPCRLIHCLGGGALGAEELQAALARLPGPLPERILLRTWLRSPTTRWDPAFRALSAAAIDWLGGQGVRLIGVDSPSLDPADSKTLPAHHAVARAGMAILENLLLDAVPEGDYELIALPLRLSGLDASPVRAVLRSFN</sequence>
<comment type="function">
    <text evidence="1 9">Catalyzes the hydrolysis of N-formyl-L-kynurenine to L-kynurenine, the second step in the kynurenine pathway of tryptophan degradation.</text>
</comment>
<evidence type="ECO:0000256" key="8">
    <source>
        <dbReference type="ARBA" id="ARBA00060547"/>
    </source>
</evidence>
<feature type="binding site" evidence="9">
    <location>
        <position position="52"/>
    </location>
    <ligand>
        <name>Zn(2+)</name>
        <dbReference type="ChEBI" id="CHEBI:29105"/>
        <label>2</label>
    </ligand>
</feature>
<dbReference type="GO" id="GO:0019441">
    <property type="term" value="P:L-tryptophan catabolic process to kynurenine"/>
    <property type="evidence" value="ECO:0007669"/>
    <property type="project" value="UniProtKB-UniRule"/>
</dbReference>
<dbReference type="InterPro" id="IPR017484">
    <property type="entry name" value="Kynurenine_formamidase_bac"/>
</dbReference>
<dbReference type="EC" id="3.5.1.9" evidence="9"/>
<evidence type="ECO:0000256" key="9">
    <source>
        <dbReference type="HAMAP-Rule" id="MF_01969"/>
    </source>
</evidence>
<dbReference type="InterPro" id="IPR007325">
    <property type="entry name" value="KFase/CYL"/>
</dbReference>
<dbReference type="RefSeq" id="WP_169147822.1">
    <property type="nucleotide sequence ID" value="NZ_JABBGA010000024.1"/>
</dbReference>
<comment type="cofactor">
    <cofactor evidence="9">
        <name>Zn(2+)</name>
        <dbReference type="ChEBI" id="CHEBI:29105"/>
    </cofactor>
    <text evidence="9">Binds 2 zinc ions per subunit.</text>
</comment>
<keyword evidence="3 9" id="KW-0479">Metal-binding</keyword>
<evidence type="ECO:0000256" key="5">
    <source>
        <dbReference type="ARBA" id="ARBA00022833"/>
    </source>
</evidence>
<dbReference type="EMBL" id="JABBGA010000024">
    <property type="protein sequence ID" value="NML28293.1"/>
    <property type="molecule type" value="Genomic_DNA"/>
</dbReference>
<dbReference type="UniPathway" id="UPA00333">
    <property type="reaction ID" value="UER00454"/>
</dbReference>
<keyword evidence="11" id="KW-1185">Reference proteome</keyword>
<comment type="catalytic activity">
    <reaction evidence="7 9">
        <text>N-formyl-L-kynurenine + H2O = L-kynurenine + formate + H(+)</text>
        <dbReference type="Rhea" id="RHEA:13009"/>
        <dbReference type="ChEBI" id="CHEBI:15377"/>
        <dbReference type="ChEBI" id="CHEBI:15378"/>
        <dbReference type="ChEBI" id="CHEBI:15740"/>
        <dbReference type="ChEBI" id="CHEBI:57959"/>
        <dbReference type="ChEBI" id="CHEBI:58629"/>
        <dbReference type="EC" id="3.5.1.9"/>
    </reaction>
</comment>
<dbReference type="SUPFAM" id="SSF102198">
    <property type="entry name" value="Putative cyclase"/>
    <property type="match status" value="1"/>
</dbReference>
<dbReference type="InterPro" id="IPR037175">
    <property type="entry name" value="KFase_sf"/>
</dbReference>
<organism evidence="10 11">
    <name type="scientific">Zoogloea dura</name>
    <dbReference type="NCBI Taxonomy" id="2728840"/>
    <lineage>
        <taxon>Bacteria</taxon>
        <taxon>Pseudomonadati</taxon>
        <taxon>Pseudomonadota</taxon>
        <taxon>Betaproteobacteria</taxon>
        <taxon>Rhodocyclales</taxon>
        <taxon>Zoogloeaceae</taxon>
        <taxon>Zoogloea</taxon>
    </lineage>
</organism>
<evidence type="ECO:0000256" key="3">
    <source>
        <dbReference type="ARBA" id="ARBA00022723"/>
    </source>
</evidence>
<feature type="binding site" evidence="9">
    <location>
        <position position="161"/>
    </location>
    <ligand>
        <name>Zn(2+)</name>
        <dbReference type="ChEBI" id="CHEBI:29105"/>
        <label>2</label>
    </ligand>
</feature>
<dbReference type="HAMAP" id="MF_01969">
    <property type="entry name" value="KynB"/>
    <property type="match status" value="1"/>
</dbReference>
<evidence type="ECO:0000256" key="2">
    <source>
        <dbReference type="ARBA" id="ARBA00011738"/>
    </source>
</evidence>
<feature type="binding site" evidence="9">
    <location>
        <position position="46"/>
    </location>
    <ligand>
        <name>Zn(2+)</name>
        <dbReference type="ChEBI" id="CHEBI:29105"/>
        <label>1</label>
    </ligand>
</feature>
<evidence type="ECO:0000256" key="1">
    <source>
        <dbReference type="ARBA" id="ARBA00002204"/>
    </source>
</evidence>
<keyword evidence="5 9" id="KW-0862">Zinc</keyword>
<evidence type="ECO:0000256" key="7">
    <source>
        <dbReference type="ARBA" id="ARBA00048496"/>
    </source>
</evidence>
<feature type="binding site" evidence="9">
    <location>
        <position position="173"/>
    </location>
    <ligand>
        <name>Zn(2+)</name>
        <dbReference type="ChEBI" id="CHEBI:29105"/>
        <label>1</label>
    </ligand>
</feature>